<protein>
    <recommendedName>
        <fullName evidence="4">SHOCT domain-containing protein</fullName>
    </recommendedName>
</protein>
<proteinExistence type="predicted"/>
<dbReference type="EMBL" id="NTBI01000001">
    <property type="protein sequence ID" value="PAX18301.1"/>
    <property type="molecule type" value="Genomic_DNA"/>
</dbReference>
<reference evidence="2 3" key="1">
    <citation type="submission" date="2017-08" db="EMBL/GenBank/DDBJ databases">
        <title>WGS of Clinical strains of the CDC Group NO-1 linked to zoonotic infections in humans.</title>
        <authorList>
            <person name="Bernier A.-M."/>
            <person name="Bernard K."/>
        </authorList>
    </citation>
    <scope>NUCLEOTIDE SEQUENCE [LARGE SCALE GENOMIC DNA]</scope>
    <source>
        <strain evidence="2 3">NML91-0035</strain>
    </source>
</reference>
<feature type="region of interest" description="Disordered" evidence="1">
    <location>
        <begin position="41"/>
        <end position="104"/>
    </location>
</feature>
<sequence length="140" mass="15441">MPVLIAVGLFLLFCFLWGVASLFGNAKDAARRWSKRRHIQRSAQDIEEAPKPLQLTEKTDVTVIENPRETKRAPRAQSAPQAAPQAAPQTTPKESPMSAALAQLREADALREKGVIAPAEFEKIKQQILSSVLPDQRGMT</sequence>
<evidence type="ECO:0000256" key="1">
    <source>
        <dbReference type="SAM" id="MobiDB-lite"/>
    </source>
</evidence>
<dbReference type="Proteomes" id="UP000217780">
    <property type="component" value="Unassembled WGS sequence"/>
</dbReference>
<evidence type="ECO:0000313" key="3">
    <source>
        <dbReference type="Proteomes" id="UP000217780"/>
    </source>
</evidence>
<name>A0A2A2T926_9BURK</name>
<accession>A0A2A2T926</accession>
<evidence type="ECO:0000313" key="2">
    <source>
        <dbReference type="EMBL" id="PAX18301.1"/>
    </source>
</evidence>
<comment type="caution">
    <text evidence="2">The sequence shown here is derived from an EMBL/GenBank/DDBJ whole genome shotgun (WGS) entry which is preliminary data.</text>
</comment>
<evidence type="ECO:0008006" key="4">
    <source>
        <dbReference type="Google" id="ProtNLM"/>
    </source>
</evidence>
<dbReference type="AlphaFoldDB" id="A0A2A2T926"/>
<gene>
    <name evidence="2" type="ORF">CLI92_00140</name>
</gene>
<organism evidence="2 3">
    <name type="scientific">Vandammella animalimorsus</name>
    <dbReference type="NCBI Taxonomy" id="2029117"/>
    <lineage>
        <taxon>Bacteria</taxon>
        <taxon>Pseudomonadati</taxon>
        <taxon>Pseudomonadota</taxon>
        <taxon>Betaproteobacteria</taxon>
        <taxon>Burkholderiales</taxon>
        <taxon>Comamonadaceae</taxon>
        <taxon>Vandammella</taxon>
    </lineage>
</organism>
<feature type="compositionally biased region" description="Low complexity" evidence="1">
    <location>
        <begin position="75"/>
        <end position="89"/>
    </location>
</feature>